<name>A0A0S7Y541_UNCSA</name>
<dbReference type="EMBL" id="LIZX01000015">
    <property type="protein sequence ID" value="KPJ69748.1"/>
    <property type="molecule type" value="Genomic_DNA"/>
</dbReference>
<protein>
    <recommendedName>
        <fullName evidence="1">HD domain-containing protein</fullName>
    </recommendedName>
</protein>
<dbReference type="AlphaFoldDB" id="A0A0S7Y541"/>
<organism evidence="2 3">
    <name type="scientific">candidate division WOR-1 bacterium DG_54_3</name>
    <dbReference type="NCBI Taxonomy" id="1703775"/>
    <lineage>
        <taxon>Bacteria</taxon>
        <taxon>Bacillati</taxon>
        <taxon>Saganbacteria</taxon>
    </lineage>
</organism>
<dbReference type="InterPro" id="IPR006674">
    <property type="entry name" value="HD_domain"/>
</dbReference>
<feature type="domain" description="HD" evidence="1">
    <location>
        <begin position="50"/>
        <end position="177"/>
    </location>
</feature>
<comment type="caution">
    <text evidence="2">The sequence shown here is derived from an EMBL/GenBank/DDBJ whole genome shotgun (WGS) entry which is preliminary data.</text>
</comment>
<evidence type="ECO:0000259" key="1">
    <source>
        <dbReference type="Pfam" id="PF01966"/>
    </source>
</evidence>
<dbReference type="Gene3D" id="1.10.3210.10">
    <property type="entry name" value="Hypothetical protein af1432"/>
    <property type="match status" value="1"/>
</dbReference>
<dbReference type="NCBIfam" id="TIGR00277">
    <property type="entry name" value="HDIG"/>
    <property type="match status" value="1"/>
</dbReference>
<dbReference type="CDD" id="cd00077">
    <property type="entry name" value="HDc"/>
    <property type="match status" value="1"/>
</dbReference>
<accession>A0A0S7Y541</accession>
<reference evidence="2 3" key="1">
    <citation type="journal article" date="2015" name="Microbiome">
        <title>Genomic resolution of linkages in carbon, nitrogen, and sulfur cycling among widespread estuary sediment bacteria.</title>
        <authorList>
            <person name="Baker B.J."/>
            <person name="Lazar C.S."/>
            <person name="Teske A.P."/>
            <person name="Dick G.J."/>
        </authorList>
    </citation>
    <scope>NUCLEOTIDE SEQUENCE [LARGE SCALE GENOMIC DNA]</scope>
    <source>
        <strain evidence="2">DG_54_3</strain>
    </source>
</reference>
<dbReference type="Proteomes" id="UP000051861">
    <property type="component" value="Unassembled WGS sequence"/>
</dbReference>
<gene>
    <name evidence="2" type="ORF">AMJ44_02725</name>
</gene>
<evidence type="ECO:0000313" key="3">
    <source>
        <dbReference type="Proteomes" id="UP000051861"/>
    </source>
</evidence>
<dbReference type="InterPro" id="IPR003607">
    <property type="entry name" value="HD/PDEase_dom"/>
</dbReference>
<dbReference type="InterPro" id="IPR006675">
    <property type="entry name" value="HDIG_dom"/>
</dbReference>
<evidence type="ECO:0000313" key="2">
    <source>
        <dbReference type="EMBL" id="KPJ69748.1"/>
    </source>
</evidence>
<dbReference type="SUPFAM" id="SSF109604">
    <property type="entry name" value="HD-domain/PDEase-like"/>
    <property type="match status" value="1"/>
</dbReference>
<sequence length="179" mass="20757">MLGRICYRFKQFWFGMFSRYTKADEAFTRSYLNIQEMALFNQLPGFEKKHSVVVAKKMLEAIHAQPELDERKIARLGLLHDIGKIGERNSIITKSILVIIRFFFPRLYDRLAERGRDNPHFKKFYIHKHHGAVGAELLEKIGVSGDILSIIAKHDPRVEPFGPNTPIEQKILNEADSTY</sequence>
<proteinExistence type="predicted"/>
<dbReference type="Pfam" id="PF01966">
    <property type="entry name" value="HD"/>
    <property type="match status" value="1"/>
</dbReference>